<dbReference type="InterPro" id="IPR032710">
    <property type="entry name" value="NTF2-like_dom_sf"/>
</dbReference>
<evidence type="ECO:0000313" key="2">
    <source>
        <dbReference type="EMBL" id="AYD48458.1"/>
    </source>
</evidence>
<name>A0A386HR77_9BACT</name>
<proteinExistence type="predicted"/>
<dbReference type="InterPro" id="IPR046860">
    <property type="entry name" value="SnoaL_5"/>
</dbReference>
<dbReference type="EMBL" id="CP032489">
    <property type="protein sequence ID" value="AYD48458.1"/>
    <property type="molecule type" value="Genomic_DNA"/>
</dbReference>
<evidence type="ECO:0000313" key="3">
    <source>
        <dbReference type="Proteomes" id="UP000266118"/>
    </source>
</evidence>
<dbReference type="Pfam" id="PF20409">
    <property type="entry name" value="SnoaL_5"/>
    <property type="match status" value="1"/>
</dbReference>
<dbReference type="OrthoDB" id="336094at2"/>
<sequence length="128" mass="14719">MELIFQSKIITMTTQEIADRFYVLAQEGKFDEIQDELYAQDVKSIEPEGSPWPAVQGMEAIKEKSVQFNEMVEEMYSGFTDKPIVSGNTFACRMGFDAKMKGRERGMMEEIALYQVKDGKIVSEQFFM</sequence>
<protein>
    <submittedName>
        <fullName evidence="2">Nuclear transport factor 2 family protein</fullName>
    </submittedName>
</protein>
<accession>A0A386HR77</accession>
<organism evidence="2 3">
    <name type="scientific">Arachidicoccus soli</name>
    <dbReference type="NCBI Taxonomy" id="2341117"/>
    <lineage>
        <taxon>Bacteria</taxon>
        <taxon>Pseudomonadati</taxon>
        <taxon>Bacteroidota</taxon>
        <taxon>Chitinophagia</taxon>
        <taxon>Chitinophagales</taxon>
        <taxon>Chitinophagaceae</taxon>
        <taxon>Arachidicoccus</taxon>
    </lineage>
</organism>
<feature type="domain" description="SnoaL-like" evidence="1">
    <location>
        <begin position="12"/>
        <end position="127"/>
    </location>
</feature>
<dbReference type="SUPFAM" id="SSF54427">
    <property type="entry name" value="NTF2-like"/>
    <property type="match status" value="1"/>
</dbReference>
<evidence type="ECO:0000259" key="1">
    <source>
        <dbReference type="Pfam" id="PF20409"/>
    </source>
</evidence>
<gene>
    <name evidence="2" type="ORF">D6B99_13100</name>
</gene>
<reference evidence="2 3" key="1">
    <citation type="submission" date="2018-09" db="EMBL/GenBank/DDBJ databases">
        <title>Arachidicoccus sp. nov., a bacterium isolated from soil.</title>
        <authorList>
            <person name="Weon H.-Y."/>
            <person name="Kwon S.-W."/>
            <person name="Lee S.A."/>
        </authorList>
    </citation>
    <scope>NUCLEOTIDE SEQUENCE [LARGE SCALE GENOMIC DNA]</scope>
    <source>
        <strain evidence="2 3">KIS59-12</strain>
    </source>
</reference>
<dbReference type="Gene3D" id="3.10.450.50">
    <property type="match status" value="1"/>
</dbReference>
<dbReference type="AlphaFoldDB" id="A0A386HR77"/>
<dbReference type="Proteomes" id="UP000266118">
    <property type="component" value="Chromosome"/>
</dbReference>
<keyword evidence="3" id="KW-1185">Reference proteome</keyword>
<dbReference type="KEGG" id="ark:D6B99_13100"/>